<dbReference type="Pfam" id="PF06013">
    <property type="entry name" value="WXG100"/>
    <property type="match status" value="1"/>
</dbReference>
<dbReference type="InterPro" id="IPR036689">
    <property type="entry name" value="ESAT-6-like_sf"/>
</dbReference>
<reference evidence="1 2" key="1">
    <citation type="journal article" date="2019" name="Sci. Rep.">
        <title>Extended insight into the Mycobacterium chelonae-abscessus complex through whole genome sequencing of Mycobacterium salmoniphilum outbreak and Mycobacterium salmoniphilum-like strains.</title>
        <authorList>
            <person name="Behra P.R.K."/>
            <person name="Das S."/>
            <person name="Pettersson B.M.F."/>
            <person name="Shirreff L."/>
            <person name="DuCote T."/>
            <person name="Jacobsson K.G."/>
            <person name="Ennis D.G."/>
            <person name="Kirsebom L.A."/>
        </authorList>
    </citation>
    <scope>NUCLEOTIDE SEQUENCE [LARGE SCALE GENOMIC DNA]</scope>
    <source>
        <strain evidence="1 2">CCUG 60884</strain>
    </source>
</reference>
<evidence type="ECO:0000313" key="1">
    <source>
        <dbReference type="EMBL" id="TEA09125.1"/>
    </source>
</evidence>
<dbReference type="EMBL" id="PECL01000003">
    <property type="protein sequence ID" value="TEA09125.1"/>
    <property type="molecule type" value="Genomic_DNA"/>
</dbReference>
<proteinExistence type="predicted"/>
<organism evidence="1 2">
    <name type="scientific">Mycobacteroides salmoniphilum</name>
    <dbReference type="NCBI Taxonomy" id="404941"/>
    <lineage>
        <taxon>Bacteria</taxon>
        <taxon>Bacillati</taxon>
        <taxon>Actinomycetota</taxon>
        <taxon>Actinomycetes</taxon>
        <taxon>Mycobacteriales</taxon>
        <taxon>Mycobacteriaceae</taxon>
        <taxon>Mycobacteroides</taxon>
    </lineage>
</organism>
<name>A0A4R8SZS6_9MYCO</name>
<dbReference type="RefSeq" id="WP_134081029.1">
    <property type="nucleotide sequence ID" value="NZ_PECL01000003.1"/>
</dbReference>
<comment type="caution">
    <text evidence="1">The sequence shown here is derived from an EMBL/GenBank/DDBJ whole genome shotgun (WGS) entry which is preliminary data.</text>
</comment>
<accession>A0A4R8SZS6</accession>
<dbReference type="SUPFAM" id="SSF140453">
    <property type="entry name" value="EsxAB dimer-like"/>
    <property type="match status" value="1"/>
</dbReference>
<dbReference type="AlphaFoldDB" id="A0A4R8SZS6"/>
<dbReference type="Proteomes" id="UP000294604">
    <property type="component" value="Unassembled WGS sequence"/>
</dbReference>
<dbReference type="Gene3D" id="1.10.287.1060">
    <property type="entry name" value="ESAT-6-like"/>
    <property type="match status" value="1"/>
</dbReference>
<dbReference type="InterPro" id="IPR010310">
    <property type="entry name" value="T7SS_ESAT-6-like"/>
</dbReference>
<protein>
    <submittedName>
        <fullName evidence="1">6 kDa early secretory antigenic target</fullName>
    </submittedName>
</protein>
<gene>
    <name evidence="1" type="primary">esxA</name>
    <name evidence="1" type="ORF">CCUG60884_00294</name>
</gene>
<sequence>MAATGEQVWDFLAIEAGKNHLLLINKKIHATGEALQSGLTKLASIWGGQGSEAWNALQNRLHQKLQSVNESLASLANAIGESNMNMQRTEHSVTGRFT</sequence>
<evidence type="ECO:0000313" key="2">
    <source>
        <dbReference type="Proteomes" id="UP000294604"/>
    </source>
</evidence>